<name>A0A4C1W620_EUMVA</name>
<dbReference type="Proteomes" id="UP000299102">
    <property type="component" value="Unassembled WGS sequence"/>
</dbReference>
<proteinExistence type="predicted"/>
<evidence type="ECO:0000313" key="2">
    <source>
        <dbReference type="Proteomes" id="UP000299102"/>
    </source>
</evidence>
<evidence type="ECO:0000313" key="1">
    <source>
        <dbReference type="EMBL" id="GBP46816.1"/>
    </source>
</evidence>
<accession>A0A4C1W620</accession>
<protein>
    <submittedName>
        <fullName evidence="1">Uncharacterized protein</fullName>
    </submittedName>
</protein>
<gene>
    <name evidence="1" type="ORF">EVAR_10784_1</name>
</gene>
<dbReference type="EMBL" id="BGZK01000489">
    <property type="protein sequence ID" value="GBP46816.1"/>
    <property type="molecule type" value="Genomic_DNA"/>
</dbReference>
<dbReference type="AlphaFoldDB" id="A0A4C1W620"/>
<reference evidence="1 2" key="1">
    <citation type="journal article" date="2019" name="Commun. Biol.">
        <title>The bagworm genome reveals a unique fibroin gene that provides high tensile strength.</title>
        <authorList>
            <person name="Kono N."/>
            <person name="Nakamura H."/>
            <person name="Ohtoshi R."/>
            <person name="Tomita M."/>
            <person name="Numata K."/>
            <person name="Arakawa K."/>
        </authorList>
    </citation>
    <scope>NUCLEOTIDE SEQUENCE [LARGE SCALE GENOMIC DNA]</scope>
</reference>
<organism evidence="1 2">
    <name type="scientific">Eumeta variegata</name>
    <name type="common">Bagworm moth</name>
    <name type="synonym">Eumeta japonica</name>
    <dbReference type="NCBI Taxonomy" id="151549"/>
    <lineage>
        <taxon>Eukaryota</taxon>
        <taxon>Metazoa</taxon>
        <taxon>Ecdysozoa</taxon>
        <taxon>Arthropoda</taxon>
        <taxon>Hexapoda</taxon>
        <taxon>Insecta</taxon>
        <taxon>Pterygota</taxon>
        <taxon>Neoptera</taxon>
        <taxon>Endopterygota</taxon>
        <taxon>Lepidoptera</taxon>
        <taxon>Glossata</taxon>
        <taxon>Ditrysia</taxon>
        <taxon>Tineoidea</taxon>
        <taxon>Psychidae</taxon>
        <taxon>Oiketicinae</taxon>
        <taxon>Eumeta</taxon>
    </lineage>
</organism>
<keyword evidence="2" id="KW-1185">Reference proteome</keyword>
<sequence>MQPTAQTYSSRARPTALEGVCRDAAYMNIHIDLINLITRNSGVTPNTSDVLGFATSSRAGSTDNTFALNSTALSLTIQFALSLNGTSLIILFQVQTISISSSD</sequence>
<comment type="caution">
    <text evidence="1">The sequence shown here is derived from an EMBL/GenBank/DDBJ whole genome shotgun (WGS) entry which is preliminary data.</text>
</comment>